<keyword evidence="3" id="KW-1185">Reference proteome</keyword>
<dbReference type="EMBL" id="BMOD01000036">
    <property type="protein sequence ID" value="GGJ56585.1"/>
    <property type="molecule type" value="Genomic_DNA"/>
</dbReference>
<organism evidence="2 3">
    <name type="scientific">Deinococcus roseus</name>
    <dbReference type="NCBI Taxonomy" id="392414"/>
    <lineage>
        <taxon>Bacteria</taxon>
        <taxon>Thermotogati</taxon>
        <taxon>Deinococcota</taxon>
        <taxon>Deinococci</taxon>
        <taxon>Deinococcales</taxon>
        <taxon>Deinococcaceae</taxon>
        <taxon>Deinococcus</taxon>
    </lineage>
</organism>
<accession>A0ABQ2DGB4</accession>
<dbReference type="Gene3D" id="2.60.120.1170">
    <property type="match status" value="1"/>
</dbReference>
<dbReference type="Proteomes" id="UP000632222">
    <property type="component" value="Unassembled WGS sequence"/>
</dbReference>
<gene>
    <name evidence="2" type="ORF">GCM10008938_48430</name>
</gene>
<evidence type="ECO:0000259" key="1">
    <source>
        <dbReference type="Pfam" id="PF22210"/>
    </source>
</evidence>
<protein>
    <recommendedName>
        <fullName evidence="1">VP17 central beta-barrel domain-containing protein</fullName>
    </recommendedName>
</protein>
<evidence type="ECO:0000313" key="2">
    <source>
        <dbReference type="EMBL" id="GGJ56585.1"/>
    </source>
</evidence>
<feature type="domain" description="VP17 central beta-barrel" evidence="1">
    <location>
        <begin position="89"/>
        <end position="149"/>
    </location>
</feature>
<sequence>MFPNLLNIALALGASRSTVFTQPDFKVGTQQTGILSPIAYLEVPKGHLYALKGQIPFTMYIMAKYEFAIATDSDVVHTVELAPQGGAFSKSTRPAPTLPAQNHPDIRAYISSNGGTTWTQTNVLNIDYDDESVNITKLAGTNRIKVYYLTSKGTLTISAQRPAGSDAIGLKIFDAPLRKLHEVDQTNIRSAVVLGSRDVFILPEDWRLFINVKSPVPIEWSVEAGHELALNAFTQPIKVLDAQALNAKAEEILRGGF</sequence>
<reference evidence="3" key="1">
    <citation type="journal article" date="2019" name="Int. J. Syst. Evol. Microbiol.">
        <title>The Global Catalogue of Microorganisms (GCM) 10K type strain sequencing project: providing services to taxonomists for standard genome sequencing and annotation.</title>
        <authorList>
            <consortium name="The Broad Institute Genomics Platform"/>
            <consortium name="The Broad Institute Genome Sequencing Center for Infectious Disease"/>
            <person name="Wu L."/>
            <person name="Ma J."/>
        </authorList>
    </citation>
    <scope>NUCLEOTIDE SEQUENCE [LARGE SCALE GENOMIC DNA]</scope>
    <source>
        <strain evidence="3">JCM 14370</strain>
    </source>
</reference>
<proteinExistence type="predicted"/>
<evidence type="ECO:0000313" key="3">
    <source>
        <dbReference type="Proteomes" id="UP000632222"/>
    </source>
</evidence>
<dbReference type="Pfam" id="PF22210">
    <property type="entry name" value="VP17_central_barrel"/>
    <property type="match status" value="1"/>
</dbReference>
<comment type="caution">
    <text evidence="2">The sequence shown here is derived from an EMBL/GenBank/DDBJ whole genome shotgun (WGS) entry which is preliminary data.</text>
</comment>
<dbReference type="RefSeq" id="WP_189008399.1">
    <property type="nucleotide sequence ID" value="NZ_BMOD01000036.1"/>
</dbReference>
<name>A0ABQ2DGB4_9DEIO</name>
<dbReference type="InterPro" id="IPR054005">
    <property type="entry name" value="VP17_central_barrel"/>
</dbReference>